<keyword evidence="2" id="KW-0539">Nucleus</keyword>
<dbReference type="GO" id="GO:0003824">
    <property type="term" value="F:catalytic activity"/>
    <property type="evidence" value="ECO:0007669"/>
    <property type="project" value="InterPro"/>
</dbReference>
<feature type="non-terminal residue" evidence="3">
    <location>
        <position position="554"/>
    </location>
</feature>
<evidence type="ECO:0000256" key="2">
    <source>
        <dbReference type="ARBA" id="ARBA00023242"/>
    </source>
</evidence>
<keyword evidence="4" id="KW-1185">Reference proteome</keyword>
<evidence type="ECO:0000313" key="4">
    <source>
        <dbReference type="Proteomes" id="UP001153555"/>
    </source>
</evidence>
<dbReference type="AlphaFoldDB" id="A0A9N7MJW7"/>
<dbReference type="GO" id="GO:0003677">
    <property type="term" value="F:DNA binding"/>
    <property type="evidence" value="ECO:0007669"/>
    <property type="project" value="InterPro"/>
</dbReference>
<dbReference type="GO" id="GO:0006281">
    <property type="term" value="P:DNA repair"/>
    <property type="evidence" value="ECO:0007669"/>
    <property type="project" value="InterPro"/>
</dbReference>
<comment type="subcellular location">
    <subcellularLocation>
        <location evidence="1">Nucleus</location>
    </subcellularLocation>
</comment>
<dbReference type="PANTHER" id="PTHR15074:SF0">
    <property type="entry name" value="METHYL-CPG-BINDING DOMAIN PROTEIN 4-LIKE PROTEIN"/>
    <property type="match status" value="1"/>
</dbReference>
<dbReference type="Proteomes" id="UP001153555">
    <property type="component" value="Unassembled WGS sequence"/>
</dbReference>
<dbReference type="EMBL" id="CACSLK010002554">
    <property type="protein sequence ID" value="CAA0808211.1"/>
    <property type="molecule type" value="Genomic_DNA"/>
</dbReference>
<dbReference type="PANTHER" id="PTHR15074">
    <property type="entry name" value="METHYL-CPG-BINDING PROTEIN"/>
    <property type="match status" value="1"/>
</dbReference>
<evidence type="ECO:0000256" key="1">
    <source>
        <dbReference type="ARBA" id="ARBA00004123"/>
    </source>
</evidence>
<protein>
    <submittedName>
        <fullName evidence="3">DNA glycosylase superfamily protein</fullName>
    </submittedName>
</protein>
<dbReference type="InterPro" id="IPR011257">
    <property type="entry name" value="DNA_glycosylase"/>
</dbReference>
<dbReference type="InterPro" id="IPR045138">
    <property type="entry name" value="MeCP2/MBD4"/>
</dbReference>
<proteinExistence type="predicted"/>
<dbReference type="SUPFAM" id="SSF48150">
    <property type="entry name" value="DNA-glycosylase"/>
    <property type="match status" value="1"/>
</dbReference>
<comment type="caution">
    <text evidence="3">The sequence shown here is derived from an EMBL/GenBank/DDBJ whole genome shotgun (WGS) entry which is preliminary data.</text>
</comment>
<dbReference type="Gene3D" id="1.10.340.30">
    <property type="entry name" value="Hypothetical protein, domain 2"/>
    <property type="match status" value="1"/>
</dbReference>
<accession>A0A9N7MJW7</accession>
<feature type="non-terminal residue" evidence="3">
    <location>
        <position position="1"/>
    </location>
</feature>
<sequence>LILHPRNQKKVRFPCVHVKKLMKIQIHHISIVNSLITEKQHYRLMFIGPSSRLSFLPMAGFHLFQWQLYLQYLFSNKDVAESCFSHPHHRTNKLSFFLRRNILKRGLRILKEVTLKKRCCLAGQTERTRCCLSSDCGQHWGSPTGLLGRAWSRPASKGGRAWACLKIPAGQHRACAQSPVGQHHARSQFLADGRKMYLARRYFFSRITCLRPLPLERMGREGEVCEENEDDNNTVKKYERSRNYCGESEIKLLRSNPGVEAGVCDTVGDGDEVDEVLSKDKEIIVSPYFKKSKLGEYTGIVSEEKSSCEYAGIMSENVGEYAGIMSENVAEHAGIMSDNVKRDLFSHFTYRGYQKMECKKEEEGINIMMEKSRYGRNVKREDTENLVIVSPYFSKVRVKDFKIKPKKKVKKVQARIVSPYFCSSTQQSVNRTPLLTAAQKKHQAYERKTPYHNWVPPRSPFSLLQEDHFFDPWRVLVICMLLNRTTGLQARKVLSDFFHLCPNAKTAVKVPTEDIEEVTRSLGLYKKRALGIQQFSHEYLNESWTHVTELTGVG</sequence>
<dbReference type="GO" id="GO:0005634">
    <property type="term" value="C:nucleus"/>
    <property type="evidence" value="ECO:0007669"/>
    <property type="project" value="UniProtKB-SubCell"/>
</dbReference>
<gene>
    <name evidence="3" type="ORF">SHERM_10573</name>
</gene>
<name>A0A9N7MJW7_STRHE</name>
<organism evidence="3 4">
    <name type="scientific">Striga hermonthica</name>
    <name type="common">Purple witchweed</name>
    <name type="synonym">Buchnera hermonthica</name>
    <dbReference type="NCBI Taxonomy" id="68872"/>
    <lineage>
        <taxon>Eukaryota</taxon>
        <taxon>Viridiplantae</taxon>
        <taxon>Streptophyta</taxon>
        <taxon>Embryophyta</taxon>
        <taxon>Tracheophyta</taxon>
        <taxon>Spermatophyta</taxon>
        <taxon>Magnoliopsida</taxon>
        <taxon>eudicotyledons</taxon>
        <taxon>Gunneridae</taxon>
        <taxon>Pentapetalae</taxon>
        <taxon>asterids</taxon>
        <taxon>lamiids</taxon>
        <taxon>Lamiales</taxon>
        <taxon>Orobanchaceae</taxon>
        <taxon>Buchnereae</taxon>
        <taxon>Striga</taxon>
    </lineage>
</organism>
<dbReference type="OrthoDB" id="10265068at2759"/>
<reference evidence="3" key="1">
    <citation type="submission" date="2019-12" db="EMBL/GenBank/DDBJ databases">
        <authorList>
            <person name="Scholes J."/>
        </authorList>
    </citation>
    <scope>NUCLEOTIDE SEQUENCE</scope>
</reference>
<evidence type="ECO:0000313" key="3">
    <source>
        <dbReference type="EMBL" id="CAA0808211.1"/>
    </source>
</evidence>